<comment type="caution">
    <text evidence="2">The sequence shown here is derived from an EMBL/GenBank/DDBJ whole genome shotgun (WGS) entry which is preliminary data.</text>
</comment>
<feature type="non-terminal residue" evidence="2">
    <location>
        <position position="291"/>
    </location>
</feature>
<evidence type="ECO:0000313" key="2">
    <source>
        <dbReference type="EMBL" id="KAK8722556.1"/>
    </source>
</evidence>
<protein>
    <submittedName>
        <fullName evidence="2">Uncharacterized protein</fullName>
    </submittedName>
</protein>
<feature type="region of interest" description="Disordered" evidence="1">
    <location>
        <begin position="192"/>
        <end position="247"/>
    </location>
</feature>
<feature type="non-terminal residue" evidence="2">
    <location>
        <position position="1"/>
    </location>
</feature>
<sequence>RDVHSVAHGMYTRRAPGYCQEGDVFRSSFSGKSSCDSPSRITCSPRWSQILPEDATQAFAETREVQEKVSKVLLESERSSAPRTFQGENGGYVARSKTGSAVPTLLSVPKTAPVHTRVPNITDFNNRKPEAADFHRFSPKTPGSSKSPPEATDFHRQVVDATDLHRRVSEVADLYRYILSRRVLEATGLYRSAKDSSRRGLNNTGANTSERRFPCLPLGRKGQQELHRHQRQDSTEPRLPSSSEQRLTFNREANREWISRQKNHASLAPSEQSFRSSASSRWPAALQRVFE</sequence>
<dbReference type="AlphaFoldDB" id="A0AAW0W224"/>
<accession>A0AAW0W224</accession>
<feature type="compositionally biased region" description="Basic and acidic residues" evidence="1">
    <location>
        <begin position="222"/>
        <end position="236"/>
    </location>
</feature>
<gene>
    <name evidence="2" type="ORF">OTU49_012273</name>
</gene>
<keyword evidence="3" id="KW-1185">Reference proteome</keyword>
<organism evidence="2 3">
    <name type="scientific">Cherax quadricarinatus</name>
    <name type="common">Australian red claw crayfish</name>
    <dbReference type="NCBI Taxonomy" id="27406"/>
    <lineage>
        <taxon>Eukaryota</taxon>
        <taxon>Metazoa</taxon>
        <taxon>Ecdysozoa</taxon>
        <taxon>Arthropoda</taxon>
        <taxon>Crustacea</taxon>
        <taxon>Multicrustacea</taxon>
        <taxon>Malacostraca</taxon>
        <taxon>Eumalacostraca</taxon>
        <taxon>Eucarida</taxon>
        <taxon>Decapoda</taxon>
        <taxon>Pleocyemata</taxon>
        <taxon>Astacidea</taxon>
        <taxon>Parastacoidea</taxon>
        <taxon>Parastacidae</taxon>
        <taxon>Cherax</taxon>
    </lineage>
</organism>
<dbReference type="Proteomes" id="UP001445076">
    <property type="component" value="Unassembled WGS sequence"/>
</dbReference>
<feature type="region of interest" description="Disordered" evidence="1">
    <location>
        <begin position="260"/>
        <end position="279"/>
    </location>
</feature>
<proteinExistence type="predicted"/>
<feature type="compositionally biased region" description="Low complexity" evidence="1">
    <location>
        <begin position="268"/>
        <end position="279"/>
    </location>
</feature>
<reference evidence="2 3" key="1">
    <citation type="journal article" date="2024" name="BMC Genomics">
        <title>Genome assembly of redclaw crayfish (Cherax quadricarinatus) provides insights into its immune adaptation and hypoxia tolerance.</title>
        <authorList>
            <person name="Liu Z."/>
            <person name="Zheng J."/>
            <person name="Li H."/>
            <person name="Fang K."/>
            <person name="Wang S."/>
            <person name="He J."/>
            <person name="Zhou D."/>
            <person name="Weng S."/>
            <person name="Chi M."/>
            <person name="Gu Z."/>
            <person name="He J."/>
            <person name="Li F."/>
            <person name="Wang M."/>
        </authorList>
    </citation>
    <scope>NUCLEOTIDE SEQUENCE [LARGE SCALE GENOMIC DNA]</scope>
    <source>
        <strain evidence="2">ZL_2023a</strain>
    </source>
</reference>
<feature type="compositionally biased region" description="Polar residues" evidence="1">
    <location>
        <begin position="199"/>
        <end position="208"/>
    </location>
</feature>
<evidence type="ECO:0000313" key="3">
    <source>
        <dbReference type="Proteomes" id="UP001445076"/>
    </source>
</evidence>
<dbReference type="EMBL" id="JARKIK010000095">
    <property type="protein sequence ID" value="KAK8722556.1"/>
    <property type="molecule type" value="Genomic_DNA"/>
</dbReference>
<evidence type="ECO:0000256" key="1">
    <source>
        <dbReference type="SAM" id="MobiDB-lite"/>
    </source>
</evidence>
<name>A0AAW0W224_CHEQU</name>